<dbReference type="SUPFAM" id="SSF53697">
    <property type="entry name" value="SIS domain"/>
    <property type="match status" value="1"/>
</dbReference>
<gene>
    <name evidence="7" type="ORF">SANBI_002841</name>
</gene>
<feature type="compositionally biased region" description="Low complexity" evidence="4">
    <location>
        <begin position="22"/>
        <end position="52"/>
    </location>
</feature>
<dbReference type="RefSeq" id="WP_319156144.1">
    <property type="nucleotide sequence ID" value="NZ_CP138359.1"/>
</dbReference>
<dbReference type="Proteomes" id="UP001304340">
    <property type="component" value="Chromosome"/>
</dbReference>
<dbReference type="InterPro" id="IPR001347">
    <property type="entry name" value="SIS_dom"/>
</dbReference>
<proteinExistence type="predicted"/>
<evidence type="ECO:0000256" key="2">
    <source>
        <dbReference type="ARBA" id="ARBA00023125"/>
    </source>
</evidence>
<name>A0AAF1BXB3_9MICO</name>
<dbReference type="GO" id="GO:0097367">
    <property type="term" value="F:carbohydrate derivative binding"/>
    <property type="evidence" value="ECO:0007669"/>
    <property type="project" value="InterPro"/>
</dbReference>
<dbReference type="GO" id="GO:1901135">
    <property type="term" value="P:carbohydrate derivative metabolic process"/>
    <property type="evidence" value="ECO:0007669"/>
    <property type="project" value="InterPro"/>
</dbReference>
<evidence type="ECO:0000313" key="8">
    <source>
        <dbReference type="Proteomes" id="UP001304340"/>
    </source>
</evidence>
<evidence type="ECO:0000256" key="3">
    <source>
        <dbReference type="ARBA" id="ARBA00023163"/>
    </source>
</evidence>
<sequence length="336" mass="34374">MSATLPATGPGADHPTVTADGAEPAASTTSSSTPAASTTSAEPAASTTSSSTDTDLGPDVWPSVRIATVRNALQPTERRVVDLVLDDVAAAVEATAQEIADRAGVARSSVIRTCQRLGYRGYPQLRVALARELALGAEPPAHPDTALGRVRTHVESLAATLQQITSVLSDEHVERAVALCVGAGRVLATGNGLSSPLAADLALRLTAVGRPTECVADPIGQQIAAAQLTPSDLCLVVSGSGASESSLRVARAGRAAGVPVVVLTSFVESPLTALADVALVVGPAAGSFRAELEHTSRVPHAIVLEAFVEVVADRLGERSRQVRSRVLDVLSTNLSD</sequence>
<dbReference type="Pfam" id="PF01418">
    <property type="entry name" value="HTH_6"/>
    <property type="match status" value="1"/>
</dbReference>
<dbReference type="InterPro" id="IPR036388">
    <property type="entry name" value="WH-like_DNA-bd_sf"/>
</dbReference>
<feature type="region of interest" description="Disordered" evidence="4">
    <location>
        <begin position="1"/>
        <end position="60"/>
    </location>
</feature>
<keyword evidence="2" id="KW-0238">DNA-binding</keyword>
<evidence type="ECO:0000259" key="5">
    <source>
        <dbReference type="PROSITE" id="PS51071"/>
    </source>
</evidence>
<feature type="domain" description="SIS" evidence="6">
    <location>
        <begin position="176"/>
        <end position="317"/>
    </location>
</feature>
<accession>A0AAF1BXB3</accession>
<dbReference type="GO" id="GO:0003677">
    <property type="term" value="F:DNA binding"/>
    <property type="evidence" value="ECO:0007669"/>
    <property type="project" value="UniProtKB-KW"/>
</dbReference>
<dbReference type="SUPFAM" id="SSF46689">
    <property type="entry name" value="Homeodomain-like"/>
    <property type="match status" value="1"/>
</dbReference>
<dbReference type="Pfam" id="PF01380">
    <property type="entry name" value="SIS"/>
    <property type="match status" value="1"/>
</dbReference>
<feature type="domain" description="HTH rpiR-type" evidence="5">
    <location>
        <begin position="60"/>
        <end position="136"/>
    </location>
</feature>
<dbReference type="InterPro" id="IPR009057">
    <property type="entry name" value="Homeodomain-like_sf"/>
</dbReference>
<dbReference type="Gene3D" id="3.40.50.10490">
    <property type="entry name" value="Glucose-6-phosphate isomerase like protein, domain 1"/>
    <property type="match status" value="1"/>
</dbReference>
<protein>
    <submittedName>
        <fullName evidence="7">MurR/RpiR family transcriptional regulator</fullName>
    </submittedName>
</protein>
<evidence type="ECO:0000256" key="4">
    <source>
        <dbReference type="SAM" id="MobiDB-lite"/>
    </source>
</evidence>
<keyword evidence="3" id="KW-0804">Transcription</keyword>
<dbReference type="CDD" id="cd05013">
    <property type="entry name" value="SIS_RpiR"/>
    <property type="match status" value="1"/>
</dbReference>
<keyword evidence="8" id="KW-1185">Reference proteome</keyword>
<dbReference type="PANTHER" id="PTHR30514:SF1">
    <property type="entry name" value="HTH-TYPE TRANSCRIPTIONAL REGULATOR HEXR-RELATED"/>
    <property type="match status" value="1"/>
</dbReference>
<dbReference type="Gene3D" id="1.10.10.10">
    <property type="entry name" value="Winged helix-like DNA-binding domain superfamily/Winged helix DNA-binding domain"/>
    <property type="match status" value="1"/>
</dbReference>
<dbReference type="InterPro" id="IPR046348">
    <property type="entry name" value="SIS_dom_sf"/>
</dbReference>
<dbReference type="InterPro" id="IPR047640">
    <property type="entry name" value="RpiR-like"/>
</dbReference>
<dbReference type="EMBL" id="CP138359">
    <property type="protein sequence ID" value="WPF81541.1"/>
    <property type="molecule type" value="Genomic_DNA"/>
</dbReference>
<dbReference type="AlphaFoldDB" id="A0AAF1BXB3"/>
<evidence type="ECO:0000256" key="1">
    <source>
        <dbReference type="ARBA" id="ARBA00023015"/>
    </source>
</evidence>
<dbReference type="PROSITE" id="PS51464">
    <property type="entry name" value="SIS"/>
    <property type="match status" value="1"/>
</dbReference>
<evidence type="ECO:0000259" key="6">
    <source>
        <dbReference type="PROSITE" id="PS51464"/>
    </source>
</evidence>
<dbReference type="PANTHER" id="PTHR30514">
    <property type="entry name" value="GLUCOKINASE"/>
    <property type="match status" value="1"/>
</dbReference>
<dbReference type="GO" id="GO:0003700">
    <property type="term" value="F:DNA-binding transcription factor activity"/>
    <property type="evidence" value="ECO:0007669"/>
    <property type="project" value="InterPro"/>
</dbReference>
<dbReference type="InterPro" id="IPR000281">
    <property type="entry name" value="HTH_RpiR"/>
</dbReference>
<keyword evidence="1" id="KW-0805">Transcription regulation</keyword>
<evidence type="ECO:0000313" key="7">
    <source>
        <dbReference type="EMBL" id="WPF81541.1"/>
    </source>
</evidence>
<reference evidence="8" key="1">
    <citation type="submission" date="2023-11" db="EMBL/GenBank/DDBJ databases">
        <authorList>
            <person name="Helweg L.P."/>
            <person name="Kiel A."/>
            <person name="Hitz F."/>
            <person name="Ruckert-Reed C."/>
            <person name="Busche T."/>
            <person name="Kaltschmidt B."/>
            <person name="Kaltschmidt C."/>
        </authorList>
    </citation>
    <scope>NUCLEOTIDE SEQUENCE [LARGE SCALE GENOMIC DNA]</scope>
    <source>
        <strain evidence="8">4.1</strain>
    </source>
</reference>
<dbReference type="InterPro" id="IPR035472">
    <property type="entry name" value="RpiR-like_SIS"/>
</dbReference>
<dbReference type="PROSITE" id="PS51071">
    <property type="entry name" value="HTH_RPIR"/>
    <property type="match status" value="1"/>
</dbReference>
<dbReference type="KEGG" id="sbil:SANBI_002841"/>
<organism evidence="7 8">
    <name type="scientific">Sanguibacter biliveldensis</name>
    <dbReference type="NCBI Taxonomy" id="3030830"/>
    <lineage>
        <taxon>Bacteria</taxon>
        <taxon>Bacillati</taxon>
        <taxon>Actinomycetota</taxon>
        <taxon>Actinomycetes</taxon>
        <taxon>Micrococcales</taxon>
        <taxon>Sanguibacteraceae</taxon>
        <taxon>Sanguibacter</taxon>
    </lineage>
</organism>